<reference evidence="2 3" key="1">
    <citation type="submission" date="2018-05" db="EMBL/GenBank/DDBJ databases">
        <title>Candidatus Cardinium hertigii Genome Assembly.</title>
        <authorList>
            <person name="Showmaker K.C."/>
            <person name="Walden K.O."/>
            <person name="Fields C.J."/>
            <person name="Lambert K.N."/>
            <person name="Hudson M.E."/>
        </authorList>
    </citation>
    <scope>NUCLEOTIDE SEQUENCE [LARGE SCALE GENOMIC DNA]</scope>
    <source>
        <strain evidence="3">cHgTN10</strain>
    </source>
</reference>
<organism evidence="2 3">
    <name type="scientific">Candidatus Cardinium hertigii</name>
    <dbReference type="NCBI Taxonomy" id="247481"/>
    <lineage>
        <taxon>Bacteria</taxon>
        <taxon>Pseudomonadati</taxon>
        <taxon>Bacteroidota</taxon>
        <taxon>Cytophagia</taxon>
        <taxon>Cytophagales</taxon>
        <taxon>Amoebophilaceae</taxon>
        <taxon>Candidatus Cardinium</taxon>
    </lineage>
</organism>
<keyword evidence="1" id="KW-0732">Signal</keyword>
<evidence type="ECO:0008006" key="4">
    <source>
        <dbReference type="Google" id="ProtNLM"/>
    </source>
</evidence>
<protein>
    <recommendedName>
        <fullName evidence="4">Helix-hairpin-helix domain-containing protein</fullName>
    </recommendedName>
</protein>
<dbReference type="EMBL" id="CP029619">
    <property type="protein sequence ID" value="AWN82184.1"/>
    <property type="molecule type" value="Genomic_DNA"/>
</dbReference>
<gene>
    <name evidence="2" type="ORF">DK880_00885</name>
</gene>
<evidence type="ECO:0000256" key="1">
    <source>
        <dbReference type="SAM" id="SignalP"/>
    </source>
</evidence>
<evidence type="ECO:0000313" key="2">
    <source>
        <dbReference type="EMBL" id="AWN82184.1"/>
    </source>
</evidence>
<name>A0A2Z3LIA3_9BACT</name>
<dbReference type="AlphaFoldDB" id="A0A2Z3LIA3"/>
<proteinExistence type="predicted"/>
<dbReference type="Proteomes" id="UP000245872">
    <property type="component" value="Chromosome"/>
</dbReference>
<feature type="signal peptide" evidence="1">
    <location>
        <begin position="1"/>
        <end position="24"/>
    </location>
</feature>
<sequence length="703" mass="80883" precursor="true">MHTFRNKYVTMVYFCLGTLTNIHAPCLAQAPLLRSLDDAIMQVYQRQNFEEEADFISIQENLQAAYAKPLDLNKITPVALTSLGILSDRQIEHFFKHLANTGPLYSKYELQAIPEFDRDSIALLLPFVYVQESYSVPAHSLGEKIKSGNYYWLVRYDPYWFSKANISPSVNYLPLGNFDKWITRLAIKYHNMALHITASKQAGEAFCWDPATHRYGFNIWSISLSLTASKYFKYLIIGDFQIGQGQGLLLNAGYTREKGSDLVAVMRSNNIGIRPYKSIQRKGLRGIAITSTIGPLEWTGFYANNNLDADLKWATHYKPYTHHIAYTTKYDTLHHLEKKGTLNEQTVGCTLRLPYLHNQAAVGINVLYHYYDLPIIPKVSHYSSYLFQGQQAAASSLFYCLPWYNSLWFGEGGVGIFSTALAKHKVGAAFITGLIISLSRYLDFATALYYYGKTFYAPYGNPFKQYATNHGNEEGMYGGISWTPQSNWKLSTHAHLFATLRPKPQLDKAGHGYTVVTRSSYTWHRTTTWVLQHRFNQNPKNKSIETMRIHPMDNVVGIIQKHHFKCKIDHIFTPTWWTNIEMQYTHYTFGAVTYSGYALSAVQKWICNKLQIACKVIYFNAKNYAARLYIHTPQPLYNGMFFKPFYGHGIDSHFLICWKPIPWIRLEAKYTVTYLLESIYLKQRMANPNSKKQSIALQCMLRL</sequence>
<feature type="chain" id="PRO_5016387643" description="Helix-hairpin-helix domain-containing protein" evidence="1">
    <location>
        <begin position="25"/>
        <end position="703"/>
    </location>
</feature>
<evidence type="ECO:0000313" key="3">
    <source>
        <dbReference type="Proteomes" id="UP000245872"/>
    </source>
</evidence>
<accession>A0A2Z3LIA3</accession>
<dbReference type="KEGG" id="cher:DK880_00885"/>
<keyword evidence="3" id="KW-1185">Reference proteome</keyword>